<evidence type="ECO:0000256" key="3">
    <source>
        <dbReference type="ARBA" id="ARBA00023319"/>
    </source>
</evidence>
<feature type="signal peptide" evidence="4">
    <location>
        <begin position="1"/>
        <end position="28"/>
    </location>
</feature>
<dbReference type="SMART" id="SM00409">
    <property type="entry name" value="IG"/>
    <property type="match status" value="1"/>
</dbReference>
<dbReference type="InterPro" id="IPR053896">
    <property type="entry name" value="BTN3A2-like_Ig-C"/>
</dbReference>
<evidence type="ECO:0000256" key="1">
    <source>
        <dbReference type="ARBA" id="ARBA00004370"/>
    </source>
</evidence>
<keyword evidence="2" id="KW-0472">Membrane</keyword>
<dbReference type="GO" id="GO:0001817">
    <property type="term" value="P:regulation of cytokine production"/>
    <property type="evidence" value="ECO:0007669"/>
    <property type="project" value="TreeGrafter"/>
</dbReference>
<dbReference type="Pfam" id="PF22705">
    <property type="entry name" value="C2-set_3"/>
    <property type="match status" value="1"/>
</dbReference>
<dbReference type="InterPro" id="IPR050504">
    <property type="entry name" value="IgSF_BTN/MOG"/>
</dbReference>
<evidence type="ECO:0000256" key="4">
    <source>
        <dbReference type="SAM" id="SignalP"/>
    </source>
</evidence>
<reference evidence="6" key="2">
    <citation type="submission" date="2025-09" db="UniProtKB">
        <authorList>
            <consortium name="Ensembl"/>
        </authorList>
    </citation>
    <scope>IDENTIFICATION</scope>
</reference>
<evidence type="ECO:0000259" key="5">
    <source>
        <dbReference type="PROSITE" id="PS50835"/>
    </source>
</evidence>
<dbReference type="InterPro" id="IPR036179">
    <property type="entry name" value="Ig-like_dom_sf"/>
</dbReference>
<keyword evidence="3" id="KW-0393">Immunoglobulin domain</keyword>
<dbReference type="InterPro" id="IPR007110">
    <property type="entry name" value="Ig-like_dom"/>
</dbReference>
<name>A0A8P4GMQ9_DICLA</name>
<dbReference type="GeneTree" id="ENSGT01030000235070"/>
<dbReference type="Gene3D" id="2.60.40.10">
    <property type="entry name" value="Immunoglobulins"/>
    <property type="match status" value="2"/>
</dbReference>
<feature type="domain" description="Ig-like" evidence="5">
    <location>
        <begin position="32"/>
        <end position="123"/>
    </location>
</feature>
<feature type="chain" id="PRO_5035906747" description="Ig-like domain-containing protein" evidence="4">
    <location>
        <begin position="29"/>
        <end position="265"/>
    </location>
</feature>
<organism evidence="6 7">
    <name type="scientific">Dicentrarchus labrax</name>
    <name type="common">European seabass</name>
    <name type="synonym">Morone labrax</name>
    <dbReference type="NCBI Taxonomy" id="13489"/>
    <lineage>
        <taxon>Eukaryota</taxon>
        <taxon>Metazoa</taxon>
        <taxon>Chordata</taxon>
        <taxon>Craniata</taxon>
        <taxon>Vertebrata</taxon>
        <taxon>Euteleostomi</taxon>
        <taxon>Actinopterygii</taxon>
        <taxon>Neopterygii</taxon>
        <taxon>Teleostei</taxon>
        <taxon>Neoteleostei</taxon>
        <taxon>Acanthomorphata</taxon>
        <taxon>Eupercaria</taxon>
        <taxon>Moronidae</taxon>
        <taxon>Dicentrarchus</taxon>
    </lineage>
</organism>
<sequence>MFHPQRKTMDLLPLVCLCLLTWSAGTAADHSPPVIKLVVMEGSDAILPCSLGTSSIKEELFDWKRDRQEVFLYDKRDEYNNGRPGQDPQFKGRVFHFPEAVQSGNASIVIRNTQVSDSGTYTCDFPRHQPQRRSRIELLIDPILRNRYPGVKGAAPKPFITTRKTDDGLLLQCEVEGASPQPKVVLKDSAGNILPAKEPQVTERGGSYDVILQAPVTKTDTFTCVVTQEELNHQISADIYALNGEILPSSIFIFKYLLYVNIYSD</sequence>
<dbReference type="SMART" id="SM00406">
    <property type="entry name" value="IGv"/>
    <property type="match status" value="1"/>
</dbReference>
<dbReference type="GO" id="GO:0009897">
    <property type="term" value="C:external side of plasma membrane"/>
    <property type="evidence" value="ECO:0007669"/>
    <property type="project" value="TreeGrafter"/>
</dbReference>
<dbReference type="InterPro" id="IPR013106">
    <property type="entry name" value="Ig_V-set"/>
</dbReference>
<comment type="subcellular location">
    <subcellularLocation>
        <location evidence="1">Membrane</location>
    </subcellularLocation>
</comment>
<protein>
    <recommendedName>
        <fullName evidence="5">Ig-like domain-containing protein</fullName>
    </recommendedName>
</protein>
<accession>A0A8P4GMQ9</accession>
<dbReference type="PROSITE" id="PS50835">
    <property type="entry name" value="IG_LIKE"/>
    <property type="match status" value="1"/>
</dbReference>
<keyword evidence="7" id="KW-1185">Reference proteome</keyword>
<evidence type="ECO:0000313" key="6">
    <source>
        <dbReference type="Ensembl" id="ENSDLAP00005080454.1"/>
    </source>
</evidence>
<dbReference type="PANTHER" id="PTHR24100:SF151">
    <property type="entry name" value="ICOS LIGAND"/>
    <property type="match status" value="1"/>
</dbReference>
<dbReference type="InterPro" id="IPR013783">
    <property type="entry name" value="Ig-like_fold"/>
</dbReference>
<dbReference type="Ensembl" id="ENSDLAT00005070694.1">
    <property type="protein sequence ID" value="ENSDLAP00005080454.1"/>
    <property type="gene ID" value="ENSDLAG00005027809.1"/>
</dbReference>
<dbReference type="AlphaFoldDB" id="A0A8P4GMQ9"/>
<evidence type="ECO:0000313" key="7">
    <source>
        <dbReference type="Proteomes" id="UP000694389"/>
    </source>
</evidence>
<dbReference type="PANTHER" id="PTHR24100">
    <property type="entry name" value="BUTYROPHILIN"/>
    <property type="match status" value="1"/>
</dbReference>
<dbReference type="Proteomes" id="UP000694389">
    <property type="component" value="Unassembled WGS sequence"/>
</dbReference>
<keyword evidence="4" id="KW-0732">Signal</keyword>
<reference evidence="6" key="1">
    <citation type="submission" date="2025-08" db="UniProtKB">
        <authorList>
            <consortium name="Ensembl"/>
        </authorList>
    </citation>
    <scope>IDENTIFICATION</scope>
</reference>
<dbReference type="GO" id="GO:0005102">
    <property type="term" value="F:signaling receptor binding"/>
    <property type="evidence" value="ECO:0007669"/>
    <property type="project" value="TreeGrafter"/>
</dbReference>
<dbReference type="Pfam" id="PF07686">
    <property type="entry name" value="V-set"/>
    <property type="match status" value="1"/>
</dbReference>
<dbReference type="InterPro" id="IPR003599">
    <property type="entry name" value="Ig_sub"/>
</dbReference>
<dbReference type="GO" id="GO:0050852">
    <property type="term" value="P:T cell receptor signaling pathway"/>
    <property type="evidence" value="ECO:0007669"/>
    <property type="project" value="TreeGrafter"/>
</dbReference>
<proteinExistence type="predicted"/>
<dbReference type="SUPFAM" id="SSF48726">
    <property type="entry name" value="Immunoglobulin"/>
    <property type="match status" value="2"/>
</dbReference>
<evidence type="ECO:0000256" key="2">
    <source>
        <dbReference type="ARBA" id="ARBA00023136"/>
    </source>
</evidence>